<dbReference type="GO" id="GO:0016020">
    <property type="term" value="C:membrane"/>
    <property type="evidence" value="ECO:0007669"/>
    <property type="project" value="UniProtKB-SubCell"/>
</dbReference>
<gene>
    <name evidence="7" type="ORF">HD597_000292</name>
</gene>
<organism evidence="7 8">
    <name type="scientific">Nonomuraea thailandensis</name>
    <dbReference type="NCBI Taxonomy" id="1188745"/>
    <lineage>
        <taxon>Bacteria</taxon>
        <taxon>Bacillati</taxon>
        <taxon>Actinomycetota</taxon>
        <taxon>Actinomycetes</taxon>
        <taxon>Streptosporangiales</taxon>
        <taxon>Streptosporangiaceae</taxon>
        <taxon>Nonomuraea</taxon>
    </lineage>
</organism>
<dbReference type="Pfam" id="PF01061">
    <property type="entry name" value="ABC2_membrane"/>
    <property type="match status" value="1"/>
</dbReference>
<feature type="transmembrane region" description="Helical" evidence="5">
    <location>
        <begin position="170"/>
        <end position="190"/>
    </location>
</feature>
<evidence type="ECO:0000256" key="1">
    <source>
        <dbReference type="ARBA" id="ARBA00004141"/>
    </source>
</evidence>
<feature type="domain" description="ABC-2 type transporter transmembrane" evidence="6">
    <location>
        <begin position="36"/>
        <end position="213"/>
    </location>
</feature>
<sequence>MSFTEKAVATARLGFLEYRAASPWHVVLTAEWPRVLLQCLFFTVLGRVTAGEEGGRFAFVGSVAMVIVLSTVTAIGDVPAIEKVNGTFHRLQLSGLPVAGVFALRSFPWLANGMASAMLCLAIVGPATGNADLSLALLPTLPIFALITVTSAAMGLAAASPSVGRRAESVVANGLTYLLIATAGLLIPVGQSRTLDMIGSVLPVRHGVLAIRAFIVDQPWLDDVIREVAIGGVWAMLAYGLYRRQAARSRVDGTDDFV</sequence>
<protein>
    <submittedName>
        <fullName evidence="7">ABC-2 type transport system permease protein</fullName>
    </submittedName>
</protein>
<comment type="caution">
    <text evidence="7">The sequence shown here is derived from an EMBL/GenBank/DDBJ whole genome shotgun (WGS) entry which is preliminary data.</text>
</comment>
<feature type="transmembrane region" description="Helical" evidence="5">
    <location>
        <begin position="224"/>
        <end position="242"/>
    </location>
</feature>
<evidence type="ECO:0000256" key="5">
    <source>
        <dbReference type="SAM" id="Phobius"/>
    </source>
</evidence>
<feature type="transmembrane region" description="Helical" evidence="5">
    <location>
        <begin position="102"/>
        <end position="124"/>
    </location>
</feature>
<evidence type="ECO:0000313" key="7">
    <source>
        <dbReference type="EMBL" id="MCP2353272.1"/>
    </source>
</evidence>
<evidence type="ECO:0000256" key="2">
    <source>
        <dbReference type="ARBA" id="ARBA00022692"/>
    </source>
</evidence>
<dbReference type="InterPro" id="IPR013525">
    <property type="entry name" value="ABC2_TM"/>
</dbReference>
<accession>A0A9X2JXP2</accession>
<comment type="subcellular location">
    <subcellularLocation>
        <location evidence="1">Membrane</location>
        <topology evidence="1">Multi-pass membrane protein</topology>
    </subcellularLocation>
</comment>
<keyword evidence="4 5" id="KW-0472">Membrane</keyword>
<name>A0A9X2JXP2_9ACTN</name>
<evidence type="ECO:0000256" key="3">
    <source>
        <dbReference type="ARBA" id="ARBA00022989"/>
    </source>
</evidence>
<keyword evidence="3 5" id="KW-1133">Transmembrane helix</keyword>
<dbReference type="AlphaFoldDB" id="A0A9X2JXP2"/>
<feature type="transmembrane region" description="Helical" evidence="5">
    <location>
        <begin position="57"/>
        <end position="81"/>
    </location>
</feature>
<evidence type="ECO:0000313" key="8">
    <source>
        <dbReference type="Proteomes" id="UP001139648"/>
    </source>
</evidence>
<dbReference type="RefSeq" id="WP_253739740.1">
    <property type="nucleotide sequence ID" value="NZ_BAABKA010000044.1"/>
</dbReference>
<evidence type="ECO:0000259" key="6">
    <source>
        <dbReference type="Pfam" id="PF01061"/>
    </source>
</evidence>
<evidence type="ECO:0000256" key="4">
    <source>
        <dbReference type="ARBA" id="ARBA00023136"/>
    </source>
</evidence>
<dbReference type="Proteomes" id="UP001139648">
    <property type="component" value="Unassembled WGS sequence"/>
</dbReference>
<reference evidence="7" key="1">
    <citation type="submission" date="2022-06" db="EMBL/GenBank/DDBJ databases">
        <title>Sequencing the genomes of 1000 actinobacteria strains.</title>
        <authorList>
            <person name="Klenk H.-P."/>
        </authorList>
    </citation>
    <scope>NUCLEOTIDE SEQUENCE</scope>
    <source>
        <strain evidence="7">DSM 46694</strain>
    </source>
</reference>
<keyword evidence="8" id="KW-1185">Reference proteome</keyword>
<proteinExistence type="predicted"/>
<feature type="transmembrane region" description="Helical" evidence="5">
    <location>
        <begin position="136"/>
        <end position="158"/>
    </location>
</feature>
<keyword evidence="2 5" id="KW-0812">Transmembrane</keyword>
<dbReference type="GO" id="GO:0140359">
    <property type="term" value="F:ABC-type transporter activity"/>
    <property type="evidence" value="ECO:0007669"/>
    <property type="project" value="InterPro"/>
</dbReference>
<dbReference type="EMBL" id="JAMZEB010000001">
    <property type="protein sequence ID" value="MCP2353272.1"/>
    <property type="molecule type" value="Genomic_DNA"/>
</dbReference>